<keyword evidence="3" id="KW-1185">Reference proteome</keyword>
<feature type="non-terminal residue" evidence="2">
    <location>
        <position position="303"/>
    </location>
</feature>
<gene>
    <name evidence="2" type="ORF">SMRZ_LOCUS25641</name>
</gene>
<accession>A0A183NBG6</accession>
<sequence length="303" mass="34238">MNNNRQGLIRTQLDGKCWYADHASQQGVTGNSTTHENDDNIVDYHHLQTLQTPTTTTSTIVNQHSSSSSSSSSSPPFTIHNDEINEDNIIISSIFAEDNLFTDSALMMTSSFHSTKTTFSNSINNNNTDISNNNNNNTSSLQMHTPFMSMHNQSRSMSSSNLCDLTNATDICGSESTTTQYDSMIYDDDMKTSRDVLLLKSSSLPEVKLHKFIEQQNQITSFTLLDHNCLKCRLKRIHQEYIQLLQDNLKLINNNNNNNCHDHTDHYELQRSTSEIVIDNNNNKSSTTEIKQSKFISLDAIQL</sequence>
<evidence type="ECO:0000256" key="1">
    <source>
        <dbReference type="SAM" id="MobiDB-lite"/>
    </source>
</evidence>
<evidence type="ECO:0000313" key="3">
    <source>
        <dbReference type="Proteomes" id="UP000277204"/>
    </source>
</evidence>
<dbReference type="AlphaFoldDB" id="A0A183NBG6"/>
<feature type="region of interest" description="Disordered" evidence="1">
    <location>
        <begin position="56"/>
        <end position="81"/>
    </location>
</feature>
<reference evidence="2 3" key="1">
    <citation type="submission" date="2018-11" db="EMBL/GenBank/DDBJ databases">
        <authorList>
            <consortium name="Pathogen Informatics"/>
        </authorList>
    </citation>
    <scope>NUCLEOTIDE SEQUENCE [LARGE SCALE GENOMIC DNA]</scope>
    <source>
        <strain evidence="2 3">Zambia</strain>
    </source>
</reference>
<name>A0A183NBG6_9TREM</name>
<dbReference type="STRING" id="48269.A0A183NBG6"/>
<feature type="compositionally biased region" description="Low complexity" evidence="1">
    <location>
        <begin position="56"/>
        <end position="74"/>
    </location>
</feature>
<organism evidence="2 3">
    <name type="scientific">Schistosoma margrebowiei</name>
    <dbReference type="NCBI Taxonomy" id="48269"/>
    <lineage>
        <taxon>Eukaryota</taxon>
        <taxon>Metazoa</taxon>
        <taxon>Spiralia</taxon>
        <taxon>Lophotrochozoa</taxon>
        <taxon>Platyhelminthes</taxon>
        <taxon>Trematoda</taxon>
        <taxon>Digenea</taxon>
        <taxon>Strigeidida</taxon>
        <taxon>Schistosomatoidea</taxon>
        <taxon>Schistosomatidae</taxon>
        <taxon>Schistosoma</taxon>
    </lineage>
</organism>
<evidence type="ECO:0000313" key="2">
    <source>
        <dbReference type="EMBL" id="VDP55871.1"/>
    </source>
</evidence>
<dbReference type="EMBL" id="UZAI01021583">
    <property type="protein sequence ID" value="VDP55871.1"/>
    <property type="molecule type" value="Genomic_DNA"/>
</dbReference>
<protein>
    <submittedName>
        <fullName evidence="2">Uncharacterized protein</fullName>
    </submittedName>
</protein>
<dbReference type="Proteomes" id="UP000277204">
    <property type="component" value="Unassembled WGS sequence"/>
</dbReference>
<proteinExistence type="predicted"/>